<dbReference type="GO" id="GO:0120147">
    <property type="term" value="F:formylglycine-generating oxidase activity"/>
    <property type="evidence" value="ECO:0007669"/>
    <property type="project" value="TreeGrafter"/>
</dbReference>
<dbReference type="InterPro" id="IPR042095">
    <property type="entry name" value="SUMF_sf"/>
</dbReference>
<dbReference type="Gene3D" id="3.90.1580.10">
    <property type="entry name" value="paralog of FGE (formylglycine-generating enzyme)"/>
    <property type="match status" value="1"/>
</dbReference>
<sequence length="296" mass="33906">MTGQTLSRLTLTALVLVAITGCHDEQKIKADQDALVRTSLDNLVTVKGGSFQMGNFSSLMTENAENRPYDFDNDAPLHPVTLSDFRIGKYRVTWGEFNRWLSIQGRDKTKYYRSITDLKSPDSQTDKISINNSYPAKSNWHDARNYCQWLGKISGRNMDLPTEAQWEYASRNRGQFIAYANSDNKWHDHSDKSRNFVDDFRTDNSFKKPVGSYPPTPLGLYDMMGNGADWIKDWYAADYYLHSPKKDPQGPKNGTKKVTRGENRNEDNSYTITRGSWDPDNEWLSGIRCVENSPLK</sequence>
<gene>
    <name evidence="3" type="ORF">AU511_16085</name>
</gene>
<reference evidence="3 4" key="1">
    <citation type="submission" date="2016-02" db="EMBL/GenBank/DDBJ databases">
        <title>Species-wide whole genome sequencing reveals diversity, host range in Lonsdalea quercina.</title>
        <authorList>
            <person name="Li Y."/>
        </authorList>
    </citation>
    <scope>NUCLEOTIDE SEQUENCE [LARGE SCALE GENOMIC DNA]</scope>
    <source>
        <strain evidence="3 4">LMG 26264</strain>
    </source>
</reference>
<evidence type="ECO:0000259" key="2">
    <source>
        <dbReference type="Pfam" id="PF03781"/>
    </source>
</evidence>
<protein>
    <recommendedName>
        <fullName evidence="2">Sulfatase-modifying factor enzyme-like domain-containing protein</fullName>
    </recommendedName>
</protein>
<dbReference type="Pfam" id="PF03781">
    <property type="entry name" value="FGE-sulfatase"/>
    <property type="match status" value="1"/>
</dbReference>
<name>A0A1X3RMD9_9GAMM</name>
<organism evidence="3 4">
    <name type="scientific">Lonsdalea iberica</name>
    <dbReference type="NCBI Taxonomy" id="1082703"/>
    <lineage>
        <taxon>Bacteria</taxon>
        <taxon>Pseudomonadati</taxon>
        <taxon>Pseudomonadota</taxon>
        <taxon>Gammaproteobacteria</taxon>
        <taxon>Enterobacterales</taxon>
        <taxon>Pectobacteriaceae</taxon>
        <taxon>Lonsdalea</taxon>
    </lineage>
</organism>
<dbReference type="InterPro" id="IPR051043">
    <property type="entry name" value="Sulfatase_Mod_Factor_Kinase"/>
</dbReference>
<dbReference type="InterPro" id="IPR016187">
    <property type="entry name" value="CTDL_fold"/>
</dbReference>
<evidence type="ECO:0000313" key="4">
    <source>
        <dbReference type="Proteomes" id="UP000194020"/>
    </source>
</evidence>
<dbReference type="PANTHER" id="PTHR23150">
    <property type="entry name" value="SULFATASE MODIFYING FACTOR 1, 2"/>
    <property type="match status" value="1"/>
</dbReference>
<dbReference type="InterPro" id="IPR005532">
    <property type="entry name" value="SUMF_dom"/>
</dbReference>
<feature type="domain" description="Sulfatase-modifying factor enzyme-like" evidence="2">
    <location>
        <begin position="41"/>
        <end position="290"/>
    </location>
</feature>
<dbReference type="RefSeq" id="WP_094110317.1">
    <property type="nucleotide sequence ID" value="NZ_LUTP01000079.1"/>
</dbReference>
<feature type="region of interest" description="Disordered" evidence="1">
    <location>
        <begin position="245"/>
        <end position="282"/>
    </location>
</feature>
<dbReference type="EMBL" id="LUTP01000079">
    <property type="protein sequence ID" value="OSN02876.1"/>
    <property type="molecule type" value="Genomic_DNA"/>
</dbReference>
<dbReference type="Proteomes" id="UP000194020">
    <property type="component" value="Unassembled WGS sequence"/>
</dbReference>
<comment type="caution">
    <text evidence="3">The sequence shown here is derived from an EMBL/GenBank/DDBJ whole genome shotgun (WGS) entry which is preliminary data.</text>
</comment>
<dbReference type="SUPFAM" id="SSF56436">
    <property type="entry name" value="C-type lectin-like"/>
    <property type="match status" value="1"/>
</dbReference>
<accession>A0A1X3RMD9</accession>
<evidence type="ECO:0000256" key="1">
    <source>
        <dbReference type="SAM" id="MobiDB-lite"/>
    </source>
</evidence>
<dbReference type="PANTHER" id="PTHR23150:SF19">
    <property type="entry name" value="FORMYLGLYCINE-GENERATING ENZYME"/>
    <property type="match status" value="1"/>
</dbReference>
<dbReference type="AlphaFoldDB" id="A0A1X3RMD9"/>
<evidence type="ECO:0000313" key="3">
    <source>
        <dbReference type="EMBL" id="OSN02876.1"/>
    </source>
</evidence>
<dbReference type="OrthoDB" id="9768004at2"/>
<proteinExistence type="predicted"/>